<reference evidence="3 4" key="1">
    <citation type="journal article" date="2016" name="Nat. Commun.">
        <title>Thousands of microbial genomes shed light on interconnected biogeochemical processes in an aquifer system.</title>
        <authorList>
            <person name="Anantharaman K."/>
            <person name="Brown C.T."/>
            <person name="Hug L.A."/>
            <person name="Sharon I."/>
            <person name="Castelle C.J."/>
            <person name="Probst A.J."/>
            <person name="Thomas B.C."/>
            <person name="Singh A."/>
            <person name="Wilkins M.J."/>
            <person name="Karaoz U."/>
            <person name="Brodie E.L."/>
            <person name="Williams K.H."/>
            <person name="Hubbard S.S."/>
            <person name="Banfield J.F."/>
        </authorList>
    </citation>
    <scope>NUCLEOTIDE SEQUENCE [LARGE SCALE GENOMIC DNA]</scope>
</reference>
<evidence type="ECO:0000313" key="4">
    <source>
        <dbReference type="Proteomes" id="UP000178187"/>
    </source>
</evidence>
<dbReference type="PANTHER" id="PTHR12526">
    <property type="entry name" value="GLYCOSYLTRANSFERASE"/>
    <property type="match status" value="1"/>
</dbReference>
<dbReference type="AlphaFoldDB" id="A0A1G1KQM8"/>
<dbReference type="InterPro" id="IPR001296">
    <property type="entry name" value="Glyco_trans_1"/>
</dbReference>
<dbReference type="GO" id="GO:0016757">
    <property type="term" value="F:glycosyltransferase activity"/>
    <property type="evidence" value="ECO:0007669"/>
    <property type="project" value="InterPro"/>
</dbReference>
<sequence length="363" mass="40951">MTMKILALVTDAFGGEFGIAEYNRCLLEAMAEVSEDAEVIVLPRLKQRFASEIPGRISQKDVISNKFLYVINVIKVLCLDGPFDLVFCGHIHLSSTSMFISKIFRIPFWIQLHGVEGWEKHGFFQKLAANCADLILSVSQYTKERFLQSVPISSEKVRVLPNMVRKCFIPGVKPVQLLEKYGLKDKKIILTVARLDRKDRDKGIALMIEILPELIKHFQDLVYVVVGDGDDRSYLESLSRKHNVSACVVFAGKITERSLPDFYRMADLFVMPSTKEGFGIVYLESMACGIPAIGSGVDGSRDLLKHGLIAGSADQGALCRLILQKLSEGHLPDFLMSERIHQEFGREQFLSRVKKIFHEQRLI</sequence>
<comment type="caution">
    <text evidence="3">The sequence shown here is derived from an EMBL/GenBank/DDBJ whole genome shotgun (WGS) entry which is preliminary data.</text>
</comment>
<dbReference type="CDD" id="cd03801">
    <property type="entry name" value="GT4_PimA-like"/>
    <property type="match status" value="1"/>
</dbReference>
<dbReference type="Pfam" id="PF00534">
    <property type="entry name" value="Glycos_transf_1"/>
    <property type="match status" value="1"/>
</dbReference>
<dbReference type="InterPro" id="IPR028098">
    <property type="entry name" value="Glyco_trans_4-like_N"/>
</dbReference>
<feature type="domain" description="Glycosyl transferase family 1" evidence="1">
    <location>
        <begin position="180"/>
        <end position="311"/>
    </location>
</feature>
<dbReference type="Proteomes" id="UP000178187">
    <property type="component" value="Unassembled WGS sequence"/>
</dbReference>
<evidence type="ECO:0000313" key="3">
    <source>
        <dbReference type="EMBL" id="OGW95221.1"/>
    </source>
</evidence>
<dbReference type="PANTHER" id="PTHR12526:SF572">
    <property type="entry name" value="BLL5144 PROTEIN"/>
    <property type="match status" value="1"/>
</dbReference>
<dbReference type="SUPFAM" id="SSF53756">
    <property type="entry name" value="UDP-Glycosyltransferase/glycogen phosphorylase"/>
    <property type="match status" value="1"/>
</dbReference>
<gene>
    <name evidence="3" type="ORF">A3G33_04640</name>
</gene>
<evidence type="ECO:0000259" key="1">
    <source>
        <dbReference type="Pfam" id="PF00534"/>
    </source>
</evidence>
<organism evidence="3 4">
    <name type="scientific">Candidatus Danuiimicrobium aquiferis</name>
    <dbReference type="NCBI Taxonomy" id="1801832"/>
    <lineage>
        <taxon>Bacteria</taxon>
        <taxon>Pseudomonadati</taxon>
        <taxon>Candidatus Omnitrophota</taxon>
        <taxon>Candidatus Danuiimicrobium</taxon>
    </lineage>
</organism>
<dbReference type="Gene3D" id="3.40.50.2000">
    <property type="entry name" value="Glycogen Phosphorylase B"/>
    <property type="match status" value="2"/>
</dbReference>
<dbReference type="Pfam" id="PF13439">
    <property type="entry name" value="Glyco_transf_4"/>
    <property type="match status" value="1"/>
</dbReference>
<feature type="domain" description="Glycosyltransferase subfamily 4-like N-terminal" evidence="2">
    <location>
        <begin position="70"/>
        <end position="164"/>
    </location>
</feature>
<proteinExistence type="predicted"/>
<evidence type="ECO:0000259" key="2">
    <source>
        <dbReference type="Pfam" id="PF13439"/>
    </source>
</evidence>
<dbReference type="EMBL" id="MHFR01000068">
    <property type="protein sequence ID" value="OGW95221.1"/>
    <property type="molecule type" value="Genomic_DNA"/>
</dbReference>
<evidence type="ECO:0008006" key="5">
    <source>
        <dbReference type="Google" id="ProtNLM"/>
    </source>
</evidence>
<protein>
    <recommendedName>
        <fullName evidence="5">Glycosyl transferase family 1 domain-containing protein</fullName>
    </recommendedName>
</protein>
<accession>A0A1G1KQM8</accession>
<name>A0A1G1KQM8_9BACT</name>